<comment type="caution">
    <text evidence="1">The sequence shown here is derived from an EMBL/GenBank/DDBJ whole genome shotgun (WGS) entry which is preliminary data.</text>
</comment>
<name>A0ABP7IBN3_9ACTN</name>
<organism evidence="1 2">
    <name type="scientific">Sphaerisporangium flaviroseum</name>
    <dbReference type="NCBI Taxonomy" id="509199"/>
    <lineage>
        <taxon>Bacteria</taxon>
        <taxon>Bacillati</taxon>
        <taxon>Actinomycetota</taxon>
        <taxon>Actinomycetes</taxon>
        <taxon>Streptosporangiales</taxon>
        <taxon>Streptosporangiaceae</taxon>
        <taxon>Sphaerisporangium</taxon>
    </lineage>
</organism>
<evidence type="ECO:0000313" key="2">
    <source>
        <dbReference type="Proteomes" id="UP001500888"/>
    </source>
</evidence>
<proteinExistence type="predicted"/>
<sequence length="118" mass="12432">MSGGLMQLSGPLIRISHGLPCDVALEEQYGPAPGWRLVEQVVIEMLVHGWDLATATGRSTDLAPDVAEATLPSVRAIYGDLPRTPGGSFAPAQEVPEGASAADRLAAYLGRTVRRGPR</sequence>
<dbReference type="Proteomes" id="UP001500888">
    <property type="component" value="Unassembled WGS sequence"/>
</dbReference>
<keyword evidence="2" id="KW-1185">Reference proteome</keyword>
<evidence type="ECO:0000313" key="1">
    <source>
        <dbReference type="EMBL" id="GAA3814377.1"/>
    </source>
</evidence>
<dbReference type="EMBL" id="BAAAZR010000008">
    <property type="protein sequence ID" value="GAA3814377.1"/>
    <property type="molecule type" value="Genomic_DNA"/>
</dbReference>
<accession>A0ABP7IBN3</accession>
<evidence type="ECO:0008006" key="3">
    <source>
        <dbReference type="Google" id="ProtNLM"/>
    </source>
</evidence>
<gene>
    <name evidence="1" type="ORF">GCM10022226_39080</name>
</gene>
<protein>
    <recommendedName>
        <fullName evidence="3">TIGR03086 family protein</fullName>
    </recommendedName>
</protein>
<reference evidence="2" key="1">
    <citation type="journal article" date="2019" name="Int. J. Syst. Evol. Microbiol.">
        <title>The Global Catalogue of Microorganisms (GCM) 10K type strain sequencing project: providing services to taxonomists for standard genome sequencing and annotation.</title>
        <authorList>
            <consortium name="The Broad Institute Genomics Platform"/>
            <consortium name="The Broad Institute Genome Sequencing Center for Infectious Disease"/>
            <person name="Wu L."/>
            <person name="Ma J."/>
        </authorList>
    </citation>
    <scope>NUCLEOTIDE SEQUENCE [LARGE SCALE GENOMIC DNA]</scope>
    <source>
        <strain evidence="2">JCM 16908</strain>
    </source>
</reference>